<reference evidence="2" key="3">
    <citation type="submission" date="2019-09" db="EMBL/GenBank/DDBJ databases">
        <title>Co-occurence of chitin degradation, pigmentation and bioactivity in marine Pseudoalteromonas.</title>
        <authorList>
            <person name="Sonnenschein E.C."/>
            <person name="Bech P.K."/>
        </authorList>
    </citation>
    <scope>NUCLEOTIDE SEQUENCE</scope>
    <source>
        <strain evidence="2">S3790</strain>
        <strain evidence="3 4">S3895</strain>
    </source>
</reference>
<dbReference type="InterPro" id="IPR029058">
    <property type="entry name" value="AB_hydrolase_fold"/>
</dbReference>
<dbReference type="AlphaFoldDB" id="A0A5S3V6S2"/>
<name>A0A5S3V6S2_9GAMM</name>
<dbReference type="InterPro" id="IPR017208">
    <property type="entry name" value="UCP037442_abhydr"/>
</dbReference>
<dbReference type="SUPFAM" id="SSF53474">
    <property type="entry name" value="alpha/beta-Hydrolases"/>
    <property type="match status" value="1"/>
</dbReference>
<accession>A0A5S3V6S2</accession>
<sequence length="286" mass="32710">METYFTISCKDGQHIKAVRHTEKATKNGPLVVINSALGVKQEFYFPLAKYLANKGFSVITWDPRGIGLSSQHDVRHDKSRLRDWGQRDLTYLLDYIIERSWTSWQNLTLIGHSAGGHLVGLCPRIKHIKKVILICSGTCYWQLYPLIHQPKMLLAWCIVFPLVYKVLGYLPNKFGIGHDLPKGIVSDWRKWSLNEDYLFSDNTLGEHFYASYSGQLHAVGFSDDTGFSPKKTIADLAKRFPLANKSIKIYKPKELNKNKIGHFGFFKPGNELLWENIIVNKIDRAG</sequence>
<dbReference type="Pfam" id="PF12146">
    <property type="entry name" value="Hydrolase_4"/>
    <property type="match status" value="1"/>
</dbReference>
<protein>
    <recommendedName>
        <fullName evidence="1">Serine aminopeptidase S33 domain-containing protein</fullName>
    </recommendedName>
</protein>
<dbReference type="Proteomes" id="UP000307217">
    <property type="component" value="Unassembled WGS sequence"/>
</dbReference>
<dbReference type="Gene3D" id="3.40.50.1820">
    <property type="entry name" value="alpha/beta hydrolase"/>
    <property type="match status" value="1"/>
</dbReference>
<evidence type="ECO:0000313" key="2">
    <source>
        <dbReference type="EMBL" id="TMO66425.1"/>
    </source>
</evidence>
<organism evidence="2 5">
    <name type="scientific">Pseudoalteromonas aurantia</name>
    <dbReference type="NCBI Taxonomy" id="43654"/>
    <lineage>
        <taxon>Bacteria</taxon>
        <taxon>Pseudomonadati</taxon>
        <taxon>Pseudomonadota</taxon>
        <taxon>Gammaproteobacteria</taxon>
        <taxon>Alteromonadales</taxon>
        <taxon>Pseudoalteromonadaceae</taxon>
        <taxon>Pseudoalteromonas</taxon>
    </lineage>
</organism>
<keyword evidence="4" id="KW-1185">Reference proteome</keyword>
<reference evidence="5" key="2">
    <citation type="submission" date="2019-06" db="EMBL/GenBank/DDBJ databases">
        <title>Co-occurence of chitin degradation, pigmentation and bioactivity in marine Pseudoalteromonas.</title>
        <authorList>
            <person name="Sonnenschein E.C."/>
            <person name="Bech P.K."/>
        </authorList>
    </citation>
    <scope>NUCLEOTIDE SEQUENCE [LARGE SCALE GENOMIC DNA]</scope>
    <source>
        <strain evidence="5">S3790</strain>
    </source>
</reference>
<evidence type="ECO:0000313" key="3">
    <source>
        <dbReference type="EMBL" id="TMO70317.1"/>
    </source>
</evidence>
<dbReference type="Proteomes" id="UP000307164">
    <property type="component" value="Unassembled WGS sequence"/>
</dbReference>
<comment type="caution">
    <text evidence="2">The sequence shown here is derived from an EMBL/GenBank/DDBJ whole genome shotgun (WGS) entry which is preliminary data.</text>
</comment>
<proteinExistence type="predicted"/>
<evidence type="ECO:0000313" key="5">
    <source>
        <dbReference type="Proteomes" id="UP000307217"/>
    </source>
</evidence>
<dbReference type="EMBL" id="PNBW01000139">
    <property type="protein sequence ID" value="TMO70317.1"/>
    <property type="molecule type" value="Genomic_DNA"/>
</dbReference>
<dbReference type="InterPro" id="IPR022742">
    <property type="entry name" value="Hydrolase_4"/>
</dbReference>
<reference evidence="4 5" key="1">
    <citation type="submission" date="2018-01" db="EMBL/GenBank/DDBJ databases">
        <authorList>
            <person name="Paulsen S."/>
            <person name="Gram L.K."/>
        </authorList>
    </citation>
    <scope>NUCLEOTIDE SEQUENCE [LARGE SCALE GENOMIC DNA]</scope>
    <source>
        <strain evidence="2 5">S3790</strain>
        <strain evidence="3 4">S3895</strain>
    </source>
</reference>
<dbReference type="PIRSF" id="PIRSF037442">
    <property type="entry name" value="UCP037442_abhydr"/>
    <property type="match status" value="1"/>
</dbReference>
<evidence type="ECO:0000259" key="1">
    <source>
        <dbReference type="Pfam" id="PF12146"/>
    </source>
</evidence>
<feature type="domain" description="Serine aminopeptidase S33" evidence="1">
    <location>
        <begin position="30"/>
        <end position="157"/>
    </location>
</feature>
<gene>
    <name evidence="2" type="ORF">CWC19_16310</name>
    <name evidence="3" type="ORF">CWC20_19785</name>
</gene>
<dbReference type="EMBL" id="PNBX01000076">
    <property type="protein sequence ID" value="TMO66425.1"/>
    <property type="molecule type" value="Genomic_DNA"/>
</dbReference>
<evidence type="ECO:0000313" key="4">
    <source>
        <dbReference type="Proteomes" id="UP000307164"/>
    </source>
</evidence>